<dbReference type="OMA" id="MKKFYES"/>
<evidence type="ECO:0000313" key="6">
    <source>
        <dbReference type="EMBL" id="SCO61491.1"/>
    </source>
</evidence>
<feature type="region of interest" description="Disordered" evidence="1">
    <location>
        <begin position="1"/>
        <end position="25"/>
    </location>
</feature>
<organism evidence="3 8">
    <name type="scientific">Plasmodium berghei</name>
    <dbReference type="NCBI Taxonomy" id="5821"/>
    <lineage>
        <taxon>Eukaryota</taxon>
        <taxon>Sar</taxon>
        <taxon>Alveolata</taxon>
        <taxon>Apicomplexa</taxon>
        <taxon>Aconoidasida</taxon>
        <taxon>Haemosporida</taxon>
        <taxon>Plasmodiidae</taxon>
        <taxon>Plasmodium</taxon>
        <taxon>Plasmodium (Vinckeia)</taxon>
    </lineage>
</organism>
<evidence type="ECO:0008006" key="13">
    <source>
        <dbReference type="Google" id="ProtNLM"/>
    </source>
</evidence>
<dbReference type="EMBL" id="LT160031">
    <property type="protein sequence ID" value="CXI70103.1"/>
    <property type="molecule type" value="Genomic_DNA"/>
</dbReference>
<proteinExistence type="predicted"/>
<dbReference type="EMBL" id="LT608147">
    <property type="protein sequence ID" value="SCM24266.1"/>
    <property type="molecule type" value="Genomic_DNA"/>
</dbReference>
<dbReference type="Proteomes" id="UP000220214">
    <property type="component" value="Chromosome 11"/>
</dbReference>
<feature type="compositionally biased region" description="Basic and acidic residues" evidence="1">
    <location>
        <begin position="74"/>
        <end position="84"/>
    </location>
</feature>
<evidence type="ECO:0000313" key="4">
    <source>
        <dbReference type="EMBL" id="SCM24266.1"/>
    </source>
</evidence>
<dbReference type="EMBL" id="LT614637">
    <property type="protein sequence ID" value="SCN27046.1"/>
    <property type="molecule type" value="Genomic_DNA"/>
</dbReference>
<accession>A0A0Y9Y4Q4</accession>
<protein>
    <recommendedName>
        <fullName evidence="13">Membrane associated histidine-rich protein 1a</fullName>
    </recommendedName>
</protein>
<dbReference type="Proteomes" id="UP000219860">
    <property type="component" value="Chromosome 11"/>
</dbReference>
<name>A0A0Y9Y4Q4_PLABE</name>
<feature type="region of interest" description="Disordered" evidence="1">
    <location>
        <begin position="56"/>
        <end position="95"/>
    </location>
</feature>
<feature type="compositionally biased region" description="Basic and acidic residues" evidence="1">
    <location>
        <begin position="1"/>
        <end position="19"/>
    </location>
</feature>
<evidence type="ECO:0000313" key="11">
    <source>
        <dbReference type="Proteomes" id="UP000220214"/>
    </source>
</evidence>
<feature type="transmembrane region" description="Helical" evidence="2">
    <location>
        <begin position="109"/>
        <end position="128"/>
    </location>
</feature>
<evidence type="ECO:0000256" key="1">
    <source>
        <dbReference type="SAM" id="MobiDB-lite"/>
    </source>
</evidence>
<gene>
    <name evidence="3" type="ORF">PBK173_000312000</name>
    <name evidence="5" type="ORF">PBNK65E_000304100</name>
    <name evidence="4" type="ORF">PBNK65NY_000303700</name>
    <name evidence="7" type="ORF">PBSP11A_000303700</name>
    <name evidence="6" type="ORF">PBSP11RLL_000304100</name>
</gene>
<keyword evidence="2" id="KW-0812">Transmembrane</keyword>
<dbReference type="Proteomes" id="UP000516480">
    <property type="component" value="Chromosome 11"/>
</dbReference>
<sequence>MAYTEKEGKEESKIMHPQDEDPAELSKYIANESSATFSYLKKAENYMKKFYESYLVPNSSNDTSRENSDDESEEDRKKNEGNGKKEKRKRKKKPQTLCSKVKYNITKKLTLPNLVIIGFIACFMMFTYSRIAQHRNQIGYAAGFLGDVSHERVARPPGCTCGGHKAHGTTRGTTTHRTN</sequence>
<evidence type="ECO:0000313" key="10">
    <source>
        <dbReference type="Proteomes" id="UP000219974"/>
    </source>
</evidence>
<dbReference type="Proteomes" id="UP000069549">
    <property type="component" value="Chromosome 11"/>
</dbReference>
<keyword evidence="2" id="KW-0472">Membrane</keyword>
<evidence type="ECO:0000313" key="12">
    <source>
        <dbReference type="Proteomes" id="UP000516480"/>
    </source>
</evidence>
<evidence type="ECO:0000313" key="9">
    <source>
        <dbReference type="Proteomes" id="UP000219860"/>
    </source>
</evidence>
<evidence type="ECO:0000313" key="3">
    <source>
        <dbReference type="EMBL" id="CXI70103.1"/>
    </source>
</evidence>
<dbReference type="EMBL" id="LT608275">
    <property type="protein sequence ID" value="SCO61491.1"/>
    <property type="molecule type" value="Genomic_DNA"/>
</dbReference>
<dbReference type="OrthoDB" id="372990at2759"/>
<evidence type="ECO:0000313" key="5">
    <source>
        <dbReference type="EMBL" id="SCN27046.1"/>
    </source>
</evidence>
<evidence type="ECO:0000313" key="7">
    <source>
        <dbReference type="EMBL" id="SCO63469.1"/>
    </source>
</evidence>
<dbReference type="EMBL" id="LT608259">
    <property type="protein sequence ID" value="SCO63469.1"/>
    <property type="molecule type" value="Genomic_DNA"/>
</dbReference>
<reference evidence="3 8" key="1">
    <citation type="submission" date="2016-02" db="EMBL/GenBank/DDBJ databases">
        <authorList>
            <consortium name="Pathogen Informatics"/>
        </authorList>
    </citation>
    <scope>NUCLEOTIDE SEQUENCE [LARGE SCALE GENOMIC DNA]</scope>
    <source>
        <strain evidence="3 8">K173</strain>
        <strain evidence="4 12">NK65 ny</strain>
        <strain evidence="5 11">NK65e</strain>
        <strain evidence="7 9">SP11 Antwerpcl1</strain>
        <strain evidence="6 10">SP11 RLL</strain>
    </source>
</reference>
<evidence type="ECO:0000256" key="2">
    <source>
        <dbReference type="SAM" id="Phobius"/>
    </source>
</evidence>
<dbReference type="VEuPathDB" id="PlasmoDB:PBANKA_1145800"/>
<feature type="compositionally biased region" description="Basic residues" evidence="1">
    <location>
        <begin position="85"/>
        <end position="94"/>
    </location>
</feature>
<dbReference type="Proteomes" id="UP000219974">
    <property type="component" value="Chromosome 11"/>
</dbReference>
<keyword evidence="2" id="KW-1133">Transmembrane helix</keyword>
<dbReference type="AlphaFoldDB" id="A0A0Y9Y4Q4"/>
<evidence type="ECO:0000313" key="8">
    <source>
        <dbReference type="Proteomes" id="UP000069549"/>
    </source>
</evidence>